<accession>A0A9R1CR53</accession>
<dbReference type="InterPro" id="IPR004843">
    <property type="entry name" value="Calcineurin-like_PHP"/>
</dbReference>
<dbReference type="Gene3D" id="3.60.21.10">
    <property type="match status" value="1"/>
</dbReference>
<evidence type="ECO:0000313" key="2">
    <source>
        <dbReference type="EMBL" id="MCQ4333623.1"/>
    </source>
</evidence>
<dbReference type="PANTHER" id="PTHR30337">
    <property type="entry name" value="COMPONENT OF ATP-DEPENDENT DSDNA EXONUCLEASE"/>
    <property type="match status" value="1"/>
</dbReference>
<organism evidence="2 3">
    <name type="scientific">Natronomonas aquatica</name>
    <dbReference type="NCBI Taxonomy" id="2841590"/>
    <lineage>
        <taxon>Archaea</taxon>
        <taxon>Methanobacteriati</taxon>
        <taxon>Methanobacteriota</taxon>
        <taxon>Stenosarchaea group</taxon>
        <taxon>Halobacteria</taxon>
        <taxon>Halobacteriales</taxon>
        <taxon>Natronomonadaceae</taxon>
        <taxon>Natronomonas</taxon>
    </lineage>
</organism>
<protein>
    <submittedName>
        <fullName evidence="2">Metallophosphoesterase family protein</fullName>
    </submittedName>
</protein>
<dbReference type="EMBL" id="JAHLKM010000010">
    <property type="protein sequence ID" value="MCQ4333623.1"/>
    <property type="molecule type" value="Genomic_DNA"/>
</dbReference>
<dbReference type="InterPro" id="IPR029052">
    <property type="entry name" value="Metallo-depent_PP-like"/>
</dbReference>
<evidence type="ECO:0000259" key="1">
    <source>
        <dbReference type="Pfam" id="PF00149"/>
    </source>
</evidence>
<gene>
    <name evidence="2" type="ORF">KM295_09070</name>
</gene>
<dbReference type="SUPFAM" id="SSF56300">
    <property type="entry name" value="Metallo-dependent phosphatases"/>
    <property type="match status" value="1"/>
</dbReference>
<comment type="caution">
    <text evidence="2">The sequence shown here is derived from an EMBL/GenBank/DDBJ whole genome shotgun (WGS) entry which is preliminary data.</text>
</comment>
<dbReference type="InterPro" id="IPR050535">
    <property type="entry name" value="DNA_Repair-Maintenance_Comp"/>
</dbReference>
<sequence length="311" mass="33478">MRDEDGAELTVIIWETHEIDQSWEEGATYELSGARGKRYSTGRGTNVEVQSTKAFAAKRVSTSDETCVLVLGDTHVGYRHRPRSAKPAWAREVNARDVFARCFERARDLGVDAVIHAGDVFDHENTQGDRNAARQAISQTVGAGIPFYYVFGNHDDENGRTLLASTPGTHLGAKTSTVTESLVTLLGVDHCGKSFPTTVPNLSLAGSSGVNVLVIHESPHPVVDETGTLLYQTDGNKADISTFLGSTAFDVDLIVTGHIHVAAHNSVQGHDIPVLVTGPTVPISSYEKDSNPSTWLLTATSSGLDLDRQPM</sequence>
<name>A0A9R1CR53_9EURY</name>
<proteinExistence type="predicted"/>
<dbReference type="RefSeq" id="WP_256029649.1">
    <property type="nucleotide sequence ID" value="NZ_JAHLKM010000010.1"/>
</dbReference>
<dbReference type="Proteomes" id="UP001139494">
    <property type="component" value="Unassembled WGS sequence"/>
</dbReference>
<reference evidence="2" key="1">
    <citation type="journal article" date="2023" name="Front. Microbiol.">
        <title>Genomic-based phylogenetic and metabolic analyses of the genus Natronomonas, and description of Natronomonas aquatica sp. nov.</title>
        <authorList>
            <person name="Garcia-Roldan A."/>
            <person name="Duran-Viseras A."/>
            <person name="de la Haba R.R."/>
            <person name="Corral P."/>
            <person name="Sanchez-Porro C."/>
            <person name="Ventosa A."/>
        </authorList>
    </citation>
    <scope>NUCLEOTIDE SEQUENCE</scope>
    <source>
        <strain evidence="2">F2-12</strain>
    </source>
</reference>
<feature type="domain" description="Calcineurin-like phosphoesterase" evidence="1">
    <location>
        <begin position="68"/>
        <end position="261"/>
    </location>
</feature>
<dbReference type="AlphaFoldDB" id="A0A9R1CR53"/>
<keyword evidence="3" id="KW-1185">Reference proteome</keyword>
<dbReference type="PANTHER" id="PTHR30337:SF0">
    <property type="entry name" value="NUCLEASE SBCCD SUBUNIT D"/>
    <property type="match status" value="1"/>
</dbReference>
<dbReference type="Pfam" id="PF00149">
    <property type="entry name" value="Metallophos"/>
    <property type="match status" value="1"/>
</dbReference>
<evidence type="ECO:0000313" key="3">
    <source>
        <dbReference type="Proteomes" id="UP001139494"/>
    </source>
</evidence>
<dbReference type="GO" id="GO:0016787">
    <property type="term" value="F:hydrolase activity"/>
    <property type="evidence" value="ECO:0007669"/>
    <property type="project" value="InterPro"/>
</dbReference>